<reference evidence="2" key="1">
    <citation type="journal article" date="2019" name="Int. J. Syst. Evol. Microbiol.">
        <title>The Global Catalogue of Microorganisms (GCM) 10K type strain sequencing project: providing services to taxonomists for standard genome sequencing and annotation.</title>
        <authorList>
            <consortium name="The Broad Institute Genomics Platform"/>
            <consortium name="The Broad Institute Genome Sequencing Center for Infectious Disease"/>
            <person name="Wu L."/>
            <person name="Ma J."/>
        </authorList>
    </citation>
    <scope>NUCLEOTIDE SEQUENCE [LARGE SCALE GENOMIC DNA]</scope>
    <source>
        <strain evidence="2">IBRC-M 10906</strain>
    </source>
</reference>
<organism evidence="1 2">
    <name type="scientific">Prauserella oleivorans</name>
    <dbReference type="NCBI Taxonomy" id="1478153"/>
    <lineage>
        <taxon>Bacteria</taxon>
        <taxon>Bacillati</taxon>
        <taxon>Actinomycetota</taxon>
        <taxon>Actinomycetes</taxon>
        <taxon>Pseudonocardiales</taxon>
        <taxon>Pseudonocardiaceae</taxon>
        <taxon>Prauserella</taxon>
    </lineage>
</organism>
<gene>
    <name evidence="1" type="ORF">ACFS2C_14485</name>
</gene>
<proteinExistence type="predicted"/>
<dbReference type="Proteomes" id="UP001597478">
    <property type="component" value="Unassembled WGS sequence"/>
</dbReference>
<name>A0ABW5WBI8_9PSEU</name>
<sequence length="361" mass="39219">MGISGAGDTPWLAQAVEEARRRAEHVAPDDWSEAACRVRQEALDVEEWERRRRGRAVRLWVVHLKVRAAALDVDDARFRLAGYLRHPYHRSGNVPALYSTTGPVACTERAVLGDRDRLVRDYPRPALLCRDDRTPYGAFERAHVADYAAALTAGSRRAAGTPAPRREPVAPLPGGVRLSFWRVRHRVLVLAGPGEAPERAEELASTIVDSEGWPAATVVGIEPDDGHRSPLDGHWVHPVAGVGPFAADALWDDYDAAEHDAGDPAALAAVLDRAARALRGAFDVDAHADSAPPRASEACPAALRHAAEQAHHRAVGTSASELRDLASAADELAGRVADDDREDDAERLRRQAAVYRRLSEP</sequence>
<keyword evidence="2" id="KW-1185">Reference proteome</keyword>
<dbReference type="EMBL" id="JBHUOF010000019">
    <property type="protein sequence ID" value="MFD2800601.1"/>
    <property type="molecule type" value="Genomic_DNA"/>
</dbReference>
<evidence type="ECO:0000313" key="1">
    <source>
        <dbReference type="EMBL" id="MFD2800601.1"/>
    </source>
</evidence>
<protein>
    <submittedName>
        <fullName evidence="1">Uncharacterized protein</fullName>
    </submittedName>
</protein>
<dbReference type="RefSeq" id="WP_377514089.1">
    <property type="nucleotide sequence ID" value="NZ_JBHUOF010000019.1"/>
</dbReference>
<evidence type="ECO:0000313" key="2">
    <source>
        <dbReference type="Proteomes" id="UP001597478"/>
    </source>
</evidence>
<comment type="caution">
    <text evidence="1">The sequence shown here is derived from an EMBL/GenBank/DDBJ whole genome shotgun (WGS) entry which is preliminary data.</text>
</comment>
<accession>A0ABW5WBI8</accession>